<evidence type="ECO:0000313" key="2">
    <source>
        <dbReference type="Proteomes" id="UP000046392"/>
    </source>
</evidence>
<keyword evidence="1" id="KW-0472">Membrane</keyword>
<dbReference type="AlphaFoldDB" id="A0A0N5B799"/>
<name>A0A0N5B799_STREA</name>
<sequence length="122" mass="14399">MSLYLNDYTVDVLSKYNLSIDNVIAYIGDNALNFIKSINLIDDMEKTKDLSNNNSNFDTISEVPISLDDDEETFDEYENIGIVLFDEWKMSWYCQMKLFRRKYVICIFECTTITLTFLRIKL</sequence>
<proteinExistence type="predicted"/>
<dbReference type="WBParaSite" id="SPAL_0000192600.1">
    <property type="protein sequence ID" value="SPAL_0000192600.1"/>
    <property type="gene ID" value="SPAL_0000192600"/>
</dbReference>
<accession>A0A0N5B799</accession>
<protein>
    <submittedName>
        <fullName evidence="3">CPXV020 protein</fullName>
    </submittedName>
</protein>
<reference evidence="3" key="1">
    <citation type="submission" date="2017-02" db="UniProtKB">
        <authorList>
            <consortium name="WormBaseParasite"/>
        </authorList>
    </citation>
    <scope>IDENTIFICATION</scope>
</reference>
<keyword evidence="1" id="KW-1133">Transmembrane helix</keyword>
<evidence type="ECO:0000313" key="3">
    <source>
        <dbReference type="WBParaSite" id="SPAL_0000192600.1"/>
    </source>
</evidence>
<keyword evidence="2" id="KW-1185">Reference proteome</keyword>
<organism evidence="2 3">
    <name type="scientific">Strongyloides papillosus</name>
    <name type="common">Intestinal threadworm</name>
    <dbReference type="NCBI Taxonomy" id="174720"/>
    <lineage>
        <taxon>Eukaryota</taxon>
        <taxon>Metazoa</taxon>
        <taxon>Ecdysozoa</taxon>
        <taxon>Nematoda</taxon>
        <taxon>Chromadorea</taxon>
        <taxon>Rhabditida</taxon>
        <taxon>Tylenchina</taxon>
        <taxon>Panagrolaimomorpha</taxon>
        <taxon>Strongyloidoidea</taxon>
        <taxon>Strongyloididae</taxon>
        <taxon>Strongyloides</taxon>
    </lineage>
</organism>
<keyword evidence="1" id="KW-0812">Transmembrane</keyword>
<feature type="transmembrane region" description="Helical" evidence="1">
    <location>
        <begin position="103"/>
        <end position="120"/>
    </location>
</feature>
<dbReference type="Proteomes" id="UP000046392">
    <property type="component" value="Unplaced"/>
</dbReference>
<evidence type="ECO:0000256" key="1">
    <source>
        <dbReference type="SAM" id="Phobius"/>
    </source>
</evidence>